<dbReference type="Gramene" id="ONK55401">
    <property type="protein sequence ID" value="ONK55401"/>
    <property type="gene ID" value="A4U43_UnF3850"/>
</dbReference>
<feature type="region of interest" description="Disordered" evidence="1">
    <location>
        <begin position="129"/>
        <end position="152"/>
    </location>
</feature>
<keyword evidence="3" id="KW-1185">Reference proteome</keyword>
<dbReference type="AlphaFoldDB" id="A0A1R3L712"/>
<protein>
    <submittedName>
        <fullName evidence="2">Uncharacterized protein</fullName>
    </submittedName>
</protein>
<dbReference type="EMBL" id="KV863486">
    <property type="protein sequence ID" value="ONK55401.1"/>
    <property type="molecule type" value="Genomic_DNA"/>
</dbReference>
<gene>
    <name evidence="2" type="ORF">A4U43_UnF3850</name>
</gene>
<evidence type="ECO:0000256" key="1">
    <source>
        <dbReference type="SAM" id="MobiDB-lite"/>
    </source>
</evidence>
<organism evidence="2 3">
    <name type="scientific">Asparagus officinalis</name>
    <name type="common">Garden asparagus</name>
    <dbReference type="NCBI Taxonomy" id="4686"/>
    <lineage>
        <taxon>Eukaryota</taxon>
        <taxon>Viridiplantae</taxon>
        <taxon>Streptophyta</taxon>
        <taxon>Embryophyta</taxon>
        <taxon>Tracheophyta</taxon>
        <taxon>Spermatophyta</taxon>
        <taxon>Magnoliopsida</taxon>
        <taxon>Liliopsida</taxon>
        <taxon>Asparagales</taxon>
        <taxon>Asparagaceae</taxon>
        <taxon>Asparagoideae</taxon>
        <taxon>Asparagus</taxon>
    </lineage>
</organism>
<accession>A0A1R3L712</accession>
<sequence length="152" mass="16137">MDSTQIQSVRNLGSKALIPNVVLDFVPVSSFKSGDGIRSGFLRSESVLDPVFPLNFVPRSTNVSNPVVNTEIIPGINGSAFSARAVHVSEGQNGKHAALIRGFRVYKPEVTPAAIPRGEDPVTNGFGFTGSKQEVPSGKDPIHNDIPTSGRV</sequence>
<proteinExistence type="predicted"/>
<evidence type="ECO:0000313" key="2">
    <source>
        <dbReference type="EMBL" id="ONK55401.1"/>
    </source>
</evidence>
<name>A0A1R3L712_ASPOF</name>
<dbReference type="Proteomes" id="UP000243459">
    <property type="component" value="Unassembled WGS sequence"/>
</dbReference>
<evidence type="ECO:0000313" key="3">
    <source>
        <dbReference type="Proteomes" id="UP000243459"/>
    </source>
</evidence>
<reference evidence="3" key="1">
    <citation type="journal article" date="2017" name="Nat. Commun.">
        <title>The asparagus genome sheds light on the origin and evolution of a young Y chromosome.</title>
        <authorList>
            <person name="Harkess A."/>
            <person name="Zhou J."/>
            <person name="Xu C."/>
            <person name="Bowers J.E."/>
            <person name="Van der Hulst R."/>
            <person name="Ayyampalayam S."/>
            <person name="Mercati F."/>
            <person name="Riccardi P."/>
            <person name="McKain M.R."/>
            <person name="Kakrana A."/>
            <person name="Tang H."/>
            <person name="Ray J."/>
            <person name="Groenendijk J."/>
            <person name="Arikit S."/>
            <person name="Mathioni S.M."/>
            <person name="Nakano M."/>
            <person name="Shan H."/>
            <person name="Telgmann-Rauber A."/>
            <person name="Kanno A."/>
            <person name="Yue Z."/>
            <person name="Chen H."/>
            <person name="Li W."/>
            <person name="Chen Y."/>
            <person name="Xu X."/>
            <person name="Zhang Y."/>
            <person name="Luo S."/>
            <person name="Chen H."/>
            <person name="Gao J."/>
            <person name="Mao Z."/>
            <person name="Pires J.C."/>
            <person name="Luo M."/>
            <person name="Kudrna D."/>
            <person name="Wing R.A."/>
            <person name="Meyers B.C."/>
            <person name="Yi K."/>
            <person name="Kong H."/>
            <person name="Lavrijsen P."/>
            <person name="Sunseri F."/>
            <person name="Falavigna A."/>
            <person name="Ye Y."/>
            <person name="Leebens-Mack J.H."/>
            <person name="Chen G."/>
        </authorList>
    </citation>
    <scope>NUCLEOTIDE SEQUENCE [LARGE SCALE GENOMIC DNA]</scope>
    <source>
        <strain evidence="3">cv. DH0086</strain>
    </source>
</reference>